<evidence type="ECO:0000313" key="3">
    <source>
        <dbReference type="Proteomes" id="UP000076738"/>
    </source>
</evidence>
<dbReference type="InterPro" id="IPR038966">
    <property type="entry name" value="TMA17"/>
</dbReference>
<organism evidence="2 3">
    <name type="scientific">Calocera viscosa (strain TUFC12733)</name>
    <dbReference type="NCBI Taxonomy" id="1330018"/>
    <lineage>
        <taxon>Eukaryota</taxon>
        <taxon>Fungi</taxon>
        <taxon>Dikarya</taxon>
        <taxon>Basidiomycota</taxon>
        <taxon>Agaricomycotina</taxon>
        <taxon>Dacrymycetes</taxon>
        <taxon>Dacrymycetales</taxon>
        <taxon>Dacrymycetaceae</taxon>
        <taxon>Calocera</taxon>
    </lineage>
</organism>
<accession>A0A167JM29</accession>
<evidence type="ECO:0000256" key="1">
    <source>
        <dbReference type="SAM" id="MobiDB-lite"/>
    </source>
</evidence>
<evidence type="ECO:0008006" key="4">
    <source>
        <dbReference type="Google" id="ProtNLM"/>
    </source>
</evidence>
<dbReference type="PANTHER" id="PTHR40422:SF1">
    <property type="entry name" value="TRANSLATION MACHINERY-ASSOCIATED PROTEIN 17"/>
    <property type="match status" value="1"/>
</dbReference>
<dbReference type="GO" id="GO:0070682">
    <property type="term" value="P:proteasome regulatory particle assembly"/>
    <property type="evidence" value="ECO:0007669"/>
    <property type="project" value="InterPro"/>
</dbReference>
<dbReference type="AlphaFoldDB" id="A0A167JM29"/>
<dbReference type="GO" id="GO:0030674">
    <property type="term" value="F:protein-macromolecule adaptor activity"/>
    <property type="evidence" value="ECO:0007669"/>
    <property type="project" value="TreeGrafter"/>
</dbReference>
<feature type="compositionally biased region" description="Pro residues" evidence="1">
    <location>
        <begin position="110"/>
        <end position="122"/>
    </location>
</feature>
<proteinExistence type="predicted"/>
<feature type="compositionally biased region" description="Basic and acidic residues" evidence="1">
    <location>
        <begin position="128"/>
        <end position="139"/>
    </location>
</feature>
<reference evidence="2 3" key="1">
    <citation type="journal article" date="2016" name="Mol. Biol. Evol.">
        <title>Comparative Genomics of Early-Diverging Mushroom-Forming Fungi Provides Insights into the Origins of Lignocellulose Decay Capabilities.</title>
        <authorList>
            <person name="Nagy L.G."/>
            <person name="Riley R."/>
            <person name="Tritt A."/>
            <person name="Adam C."/>
            <person name="Daum C."/>
            <person name="Floudas D."/>
            <person name="Sun H."/>
            <person name="Yadav J.S."/>
            <person name="Pangilinan J."/>
            <person name="Larsson K.H."/>
            <person name="Matsuura K."/>
            <person name="Barry K."/>
            <person name="Labutti K."/>
            <person name="Kuo R."/>
            <person name="Ohm R.A."/>
            <person name="Bhattacharya S.S."/>
            <person name="Shirouzu T."/>
            <person name="Yoshinaga Y."/>
            <person name="Martin F.M."/>
            <person name="Grigoriev I.V."/>
            <person name="Hibbett D.S."/>
        </authorList>
    </citation>
    <scope>NUCLEOTIDE SEQUENCE [LARGE SCALE GENOMIC DNA]</scope>
    <source>
        <strain evidence="2 3">TUFC12733</strain>
    </source>
</reference>
<dbReference type="Proteomes" id="UP000076738">
    <property type="component" value="Unassembled WGS sequence"/>
</dbReference>
<sequence length="154" mass="17009">MAAPQLRHPHPFTLEEATVLPFTSLTQEIARLQNSIRHLQMSQIAIRQHILASEVTDEEFESAVQENERAIAAQEERITLIERAIERKGGAAASGHYAVGAVTMNGRPVPHGPPVEQPPPTEPSQGGRRRETPPRRTEDGMEMEMDGGEDGVYL</sequence>
<keyword evidence="3" id="KW-1185">Reference proteome</keyword>
<protein>
    <recommendedName>
        <fullName evidence="4">REM-1 domain-containing protein</fullName>
    </recommendedName>
</protein>
<dbReference type="OrthoDB" id="548474at2759"/>
<feature type="compositionally biased region" description="Acidic residues" evidence="1">
    <location>
        <begin position="140"/>
        <end position="154"/>
    </location>
</feature>
<gene>
    <name evidence="2" type="ORF">CALVIDRAFT_600443</name>
</gene>
<evidence type="ECO:0000313" key="2">
    <source>
        <dbReference type="EMBL" id="KZO93717.1"/>
    </source>
</evidence>
<dbReference type="STRING" id="1330018.A0A167JM29"/>
<feature type="region of interest" description="Disordered" evidence="1">
    <location>
        <begin position="102"/>
        <end position="154"/>
    </location>
</feature>
<dbReference type="PANTHER" id="PTHR40422">
    <property type="entry name" value="TRANSLATION MACHINERY-ASSOCIATED PROTEIN 17"/>
    <property type="match status" value="1"/>
</dbReference>
<dbReference type="EMBL" id="KV417299">
    <property type="protein sequence ID" value="KZO93717.1"/>
    <property type="molecule type" value="Genomic_DNA"/>
</dbReference>
<name>A0A167JM29_CALVF</name>